<protein>
    <submittedName>
        <fullName evidence="1">Uncharacterized protein</fullName>
    </submittedName>
</protein>
<name>A0A2N5PKX1_MEDGN</name>
<dbReference type="RefSeq" id="WP_022038303.1">
    <property type="nucleotide sequence ID" value="NZ_CP070036.1"/>
</dbReference>
<dbReference type="EMBL" id="NIHT01000009">
    <property type="protein sequence ID" value="PLT75758.1"/>
    <property type="molecule type" value="Genomic_DNA"/>
</dbReference>
<reference evidence="1 2" key="1">
    <citation type="journal article" date="2017" name="Genome Med.">
        <title>A novel Ruminococcus gnavus clade enriched in inflammatory bowel disease patients.</title>
        <authorList>
            <person name="Hall A.B."/>
            <person name="Yassour M."/>
            <person name="Sauk J."/>
            <person name="Garner A."/>
            <person name="Jiang X."/>
            <person name="Arthur T."/>
            <person name="Lagoudas G.K."/>
            <person name="Vatanen T."/>
            <person name="Fornelos N."/>
            <person name="Wilson R."/>
            <person name="Bertha M."/>
            <person name="Cohen M."/>
            <person name="Garber J."/>
            <person name="Khalili H."/>
            <person name="Gevers D."/>
            <person name="Ananthakrishnan A.N."/>
            <person name="Kugathasan S."/>
            <person name="Lander E.S."/>
            <person name="Blainey P."/>
            <person name="Vlamakis H."/>
            <person name="Xavier R.J."/>
            <person name="Huttenhower C."/>
        </authorList>
    </citation>
    <scope>NUCLEOTIDE SEQUENCE [LARGE SCALE GENOMIC DNA]</scope>
    <source>
        <strain evidence="1 2">RJX1125</strain>
    </source>
</reference>
<dbReference type="AlphaFoldDB" id="A0A2N5PKX1"/>
<evidence type="ECO:0000313" key="2">
    <source>
        <dbReference type="Proteomes" id="UP000235093"/>
    </source>
</evidence>
<dbReference type="Proteomes" id="UP000235093">
    <property type="component" value="Unassembled WGS sequence"/>
</dbReference>
<comment type="caution">
    <text evidence="1">The sequence shown here is derived from an EMBL/GenBank/DDBJ whole genome shotgun (WGS) entry which is preliminary data.</text>
</comment>
<proteinExistence type="predicted"/>
<sequence>MNEWMNHPKMQNMDPIKLKLIKMAAAQTAGKSGKDLAPILFALITNAGKHNIQFSPEEITLILDLLKEGKSDAEKAQIDRTVNMAASMLKKKA</sequence>
<gene>
    <name evidence="1" type="ORF">CDL23_07025</name>
</gene>
<evidence type="ECO:0000313" key="1">
    <source>
        <dbReference type="EMBL" id="PLT75758.1"/>
    </source>
</evidence>
<accession>A0A2N5PKX1</accession>
<organism evidence="1 2">
    <name type="scientific">Mediterraneibacter gnavus</name>
    <name type="common">Ruminococcus gnavus</name>
    <dbReference type="NCBI Taxonomy" id="33038"/>
    <lineage>
        <taxon>Bacteria</taxon>
        <taxon>Bacillati</taxon>
        <taxon>Bacillota</taxon>
        <taxon>Clostridia</taxon>
        <taxon>Lachnospirales</taxon>
        <taxon>Lachnospiraceae</taxon>
        <taxon>Mediterraneibacter</taxon>
    </lineage>
</organism>